<proteinExistence type="evidence at transcript level"/>
<dbReference type="Pfam" id="PF13405">
    <property type="entry name" value="EF-hand_6"/>
    <property type="match status" value="1"/>
</dbReference>
<dbReference type="SUPFAM" id="SSF47473">
    <property type="entry name" value="EF-hand"/>
    <property type="match status" value="1"/>
</dbReference>
<dbReference type="GO" id="GO:0005509">
    <property type="term" value="F:calcium ion binding"/>
    <property type="evidence" value="ECO:0007669"/>
    <property type="project" value="InterPro"/>
</dbReference>
<dbReference type="PANTHER" id="PTHR23050">
    <property type="entry name" value="CALCIUM BINDING PROTEIN"/>
    <property type="match status" value="1"/>
</dbReference>
<feature type="domain" description="EF-hand" evidence="3">
    <location>
        <begin position="15"/>
        <end position="50"/>
    </location>
</feature>
<sequence length="97" mass="11771">MAIMRCIQVQPGQEMTVEEFKTWLRRYDTDHDGRISREELKEALRSLHVWFTWWKARQGMKEADTNRNGQIDSAKETERLVNFAQQRLHMKIYDSLW</sequence>
<dbReference type="InterPro" id="IPR050145">
    <property type="entry name" value="Centrin_CML-like"/>
</dbReference>
<keyword evidence="2" id="KW-0106">Calcium</keyword>
<dbReference type="InterPro" id="IPR011992">
    <property type="entry name" value="EF-hand-dom_pair"/>
</dbReference>
<protein>
    <submittedName>
        <fullName evidence="4">Calmodulin-like protein 23</fullName>
    </submittedName>
</protein>
<organism evidence="4">
    <name type="scientific">Carica papaya</name>
    <name type="common">Papaya</name>
    <dbReference type="NCBI Taxonomy" id="3649"/>
    <lineage>
        <taxon>Eukaryota</taxon>
        <taxon>Viridiplantae</taxon>
        <taxon>Streptophyta</taxon>
        <taxon>Embryophyta</taxon>
        <taxon>Tracheophyta</taxon>
        <taxon>Spermatophyta</taxon>
        <taxon>Magnoliopsida</taxon>
        <taxon>eudicotyledons</taxon>
        <taxon>Gunneridae</taxon>
        <taxon>Pentapetalae</taxon>
        <taxon>rosids</taxon>
        <taxon>malvids</taxon>
        <taxon>Brassicales</taxon>
        <taxon>Caricaceae</taxon>
        <taxon>Carica</taxon>
    </lineage>
</organism>
<dbReference type="Gene3D" id="1.10.238.10">
    <property type="entry name" value="EF-hand"/>
    <property type="match status" value="1"/>
</dbReference>
<reference evidence="4" key="1">
    <citation type="submission" date="2018-03" db="EMBL/GenBank/DDBJ databases">
        <title>Calmodulin and Calmodulin-like Proteins Reveal their Involvement in Stress Response and Fruit Ripening in Papaya.</title>
        <authorList>
            <person name="Ding X."/>
            <person name="Zhang L."/>
            <person name="Hao Y."/>
            <person name="Xiao S."/>
            <person name="Wu Z."/>
            <person name="Chen W."/>
            <person name="Li X."/>
            <person name="Zhu X."/>
        </authorList>
    </citation>
    <scope>NUCLEOTIDE SEQUENCE</scope>
    <source>
        <tissue evidence="4">Fruit</tissue>
    </source>
</reference>
<dbReference type="InterPro" id="IPR002048">
    <property type="entry name" value="EF_hand_dom"/>
</dbReference>
<evidence type="ECO:0000313" key="4">
    <source>
        <dbReference type="EMBL" id="AZL94069.1"/>
    </source>
</evidence>
<dbReference type="InterPro" id="IPR018247">
    <property type="entry name" value="EF_Hand_1_Ca_BS"/>
</dbReference>
<evidence type="ECO:0000256" key="2">
    <source>
        <dbReference type="ARBA" id="ARBA00022837"/>
    </source>
</evidence>
<dbReference type="AlphaFoldDB" id="A0A3S8V2L7"/>
<accession>A0A3S8V2L7</accession>
<evidence type="ECO:0000256" key="1">
    <source>
        <dbReference type="ARBA" id="ARBA00022737"/>
    </source>
</evidence>
<name>A0A3S8V2L7_CARPA</name>
<dbReference type="CDD" id="cd00051">
    <property type="entry name" value="EFh"/>
    <property type="match status" value="1"/>
</dbReference>
<dbReference type="Pfam" id="PF13202">
    <property type="entry name" value="EF-hand_5"/>
    <property type="match status" value="1"/>
</dbReference>
<dbReference type="SMART" id="SM00054">
    <property type="entry name" value="EFh"/>
    <property type="match status" value="1"/>
</dbReference>
<evidence type="ECO:0000259" key="3">
    <source>
        <dbReference type="PROSITE" id="PS50222"/>
    </source>
</evidence>
<dbReference type="PROSITE" id="PS00018">
    <property type="entry name" value="EF_HAND_1"/>
    <property type="match status" value="1"/>
</dbReference>
<dbReference type="EMBL" id="MH032799">
    <property type="protein sequence ID" value="AZL94069.1"/>
    <property type="molecule type" value="mRNA"/>
</dbReference>
<keyword evidence="1" id="KW-0677">Repeat</keyword>
<dbReference type="PROSITE" id="PS50222">
    <property type="entry name" value="EF_HAND_2"/>
    <property type="match status" value="1"/>
</dbReference>